<dbReference type="SFLD" id="SFLDG01386">
    <property type="entry name" value="main_SPASM_domain-containing"/>
    <property type="match status" value="1"/>
</dbReference>
<accession>A0ABX0ZT38</accession>
<protein>
    <submittedName>
        <fullName evidence="7">FxsB family radical SAM/SPASM domain protein</fullName>
    </submittedName>
</protein>
<gene>
    <name evidence="7" type="ORF">HCN08_27725</name>
</gene>
<dbReference type="CDD" id="cd01335">
    <property type="entry name" value="Radical_SAM"/>
    <property type="match status" value="1"/>
</dbReference>
<dbReference type="SFLD" id="SFLDS00029">
    <property type="entry name" value="Radical_SAM"/>
    <property type="match status" value="1"/>
</dbReference>
<evidence type="ECO:0000256" key="4">
    <source>
        <dbReference type="ARBA" id="ARBA00023014"/>
    </source>
</evidence>
<dbReference type="InterPro" id="IPR026335">
    <property type="entry name" value="rSAM_SPASM_FxsB"/>
</dbReference>
<dbReference type="SFLD" id="SFLDG01067">
    <property type="entry name" value="SPASM/twitch_domain_containing"/>
    <property type="match status" value="1"/>
</dbReference>
<keyword evidence="4" id="KW-0411">Iron-sulfur</keyword>
<name>A0ABX0ZT38_9ACTN</name>
<dbReference type="PROSITE" id="PS51918">
    <property type="entry name" value="RADICAL_SAM"/>
    <property type="match status" value="1"/>
</dbReference>
<reference evidence="7 8" key="1">
    <citation type="submission" date="2020-03" db="EMBL/GenBank/DDBJ databases">
        <title>WGS of actinomycetes isolated from Thailand.</title>
        <authorList>
            <person name="Thawai C."/>
        </authorList>
    </citation>
    <scope>NUCLEOTIDE SEQUENCE [LARGE SCALE GENOMIC DNA]</scope>
    <source>
        <strain evidence="7 8">PRB2-1</strain>
    </source>
</reference>
<evidence type="ECO:0000256" key="5">
    <source>
        <dbReference type="SAM" id="MobiDB-lite"/>
    </source>
</evidence>
<evidence type="ECO:0000313" key="7">
    <source>
        <dbReference type="EMBL" id="NJP47164.1"/>
    </source>
</evidence>
<sequence>MRRSRCPVPSRRRLSLANWHLPAHPPFPLPCLQGDAALRPLSVPGVVNDGRERVKLSPDGQRGPTFDDCTPSVGPWPAPRLSPREDGGVALRAFDQFVVKLHSRCNLACDYCYVYELRDSGWRTRPRTMPVQVRSRLVRRIAEHVRGNGLDRIRVILHGGEPLLAGPDVVAGFCSAVREALDGSGAVVELAAQSNGLLLTGTMLDVLAGHGVTVGVSLDGDREAHDRHRTHRAGRDGREAAGSYREVVGALEQLNRRRYRHLFGGLLCTVDTANDPVRTYDALVAHRPPFVDFRLPHATWDDPPSRDPGQDASYGRWLACAFDRWWQTGRPVRVRLFDAIVGLWESQAWETAGAAPMVSDSEVVGMLPAASVVVESDGTISWAESLKAVADGAAGTGVSVFSHSFDAVLSLPTAPGYGVSLLSQECRACPVVGVCGGGVRAHRHGRGAGFDNPSVYCADLAFLIGHIGDQLREWQRLPRSDEVRPNSAFARRVVGKLP</sequence>
<organism evidence="7 8">
    <name type="scientific">Actinacidiphila epipremni</name>
    <dbReference type="NCBI Taxonomy" id="2053013"/>
    <lineage>
        <taxon>Bacteria</taxon>
        <taxon>Bacillati</taxon>
        <taxon>Actinomycetota</taxon>
        <taxon>Actinomycetes</taxon>
        <taxon>Kitasatosporales</taxon>
        <taxon>Streptomycetaceae</taxon>
        <taxon>Actinacidiphila</taxon>
    </lineage>
</organism>
<keyword evidence="1" id="KW-0949">S-adenosyl-L-methionine</keyword>
<keyword evidence="3" id="KW-0408">Iron</keyword>
<dbReference type="InterPro" id="IPR023867">
    <property type="entry name" value="Sulphatase_maturase_rSAM"/>
</dbReference>
<dbReference type="PANTHER" id="PTHR43273">
    <property type="entry name" value="ANAEROBIC SULFATASE-MATURATING ENZYME HOMOLOG ASLB-RELATED"/>
    <property type="match status" value="1"/>
</dbReference>
<evidence type="ECO:0000259" key="6">
    <source>
        <dbReference type="PROSITE" id="PS51918"/>
    </source>
</evidence>
<evidence type="ECO:0000313" key="8">
    <source>
        <dbReference type="Proteomes" id="UP000734511"/>
    </source>
</evidence>
<dbReference type="InterPro" id="IPR007197">
    <property type="entry name" value="rSAM"/>
</dbReference>
<dbReference type="SFLD" id="SFLDG01072">
    <property type="entry name" value="dehydrogenase_like"/>
    <property type="match status" value="1"/>
</dbReference>
<comment type="caution">
    <text evidence="7">The sequence shown here is derived from an EMBL/GenBank/DDBJ whole genome shotgun (WGS) entry which is preliminary data.</text>
</comment>
<keyword evidence="8" id="KW-1185">Reference proteome</keyword>
<feature type="region of interest" description="Disordered" evidence="5">
    <location>
        <begin position="51"/>
        <end position="75"/>
    </location>
</feature>
<dbReference type="NCBIfam" id="TIGR04269">
    <property type="entry name" value="SAM_SPASM_FxsB"/>
    <property type="match status" value="1"/>
</dbReference>
<keyword evidence="2" id="KW-0479">Metal-binding</keyword>
<evidence type="ECO:0000256" key="1">
    <source>
        <dbReference type="ARBA" id="ARBA00022691"/>
    </source>
</evidence>
<proteinExistence type="predicted"/>
<dbReference type="InterPro" id="IPR058240">
    <property type="entry name" value="rSAM_sf"/>
</dbReference>
<dbReference type="Pfam" id="PF04055">
    <property type="entry name" value="Radical_SAM"/>
    <property type="match status" value="1"/>
</dbReference>
<dbReference type="PANTHER" id="PTHR43273:SF8">
    <property type="entry name" value="RADICAL SAM DOMAIN PROTEIN"/>
    <property type="match status" value="1"/>
</dbReference>
<dbReference type="EMBL" id="JAATEJ010000027">
    <property type="protein sequence ID" value="NJP47164.1"/>
    <property type="molecule type" value="Genomic_DNA"/>
</dbReference>
<evidence type="ECO:0000256" key="3">
    <source>
        <dbReference type="ARBA" id="ARBA00023004"/>
    </source>
</evidence>
<dbReference type="Gene3D" id="3.20.20.70">
    <property type="entry name" value="Aldolase class I"/>
    <property type="match status" value="1"/>
</dbReference>
<dbReference type="InterPro" id="IPR013785">
    <property type="entry name" value="Aldolase_TIM"/>
</dbReference>
<feature type="domain" description="Radical SAM core" evidence="6">
    <location>
        <begin position="91"/>
        <end position="335"/>
    </location>
</feature>
<dbReference type="Proteomes" id="UP000734511">
    <property type="component" value="Unassembled WGS sequence"/>
</dbReference>
<dbReference type="SUPFAM" id="SSF102114">
    <property type="entry name" value="Radical SAM enzymes"/>
    <property type="match status" value="1"/>
</dbReference>
<evidence type="ECO:0000256" key="2">
    <source>
        <dbReference type="ARBA" id="ARBA00022723"/>
    </source>
</evidence>